<dbReference type="RefSeq" id="WP_208607160.1">
    <property type="nucleotide sequence ID" value="NZ_CBCSKY010000006.1"/>
</dbReference>
<feature type="transmembrane region" description="Helical" evidence="8">
    <location>
        <begin position="230"/>
        <end position="249"/>
    </location>
</feature>
<keyword evidence="4 8" id="KW-1003">Cell membrane</keyword>
<keyword evidence="6 8" id="KW-1133">Transmembrane helix</keyword>
<feature type="transmembrane region" description="Helical" evidence="8">
    <location>
        <begin position="142"/>
        <end position="166"/>
    </location>
</feature>
<evidence type="ECO:0000259" key="9">
    <source>
        <dbReference type="PROSITE" id="PS51012"/>
    </source>
</evidence>
<dbReference type="GO" id="GO:0005886">
    <property type="term" value="C:plasma membrane"/>
    <property type="evidence" value="ECO:0007669"/>
    <property type="project" value="UniProtKB-SubCell"/>
</dbReference>
<dbReference type="PANTHER" id="PTHR30413">
    <property type="entry name" value="INNER MEMBRANE TRANSPORT PERMEASE"/>
    <property type="match status" value="1"/>
</dbReference>
<evidence type="ECO:0000256" key="2">
    <source>
        <dbReference type="ARBA" id="ARBA00007783"/>
    </source>
</evidence>
<comment type="similarity">
    <text evidence="2 8">Belongs to the ABC-2 integral membrane protein family.</text>
</comment>
<evidence type="ECO:0000313" key="11">
    <source>
        <dbReference type="Proteomes" id="UP000199050"/>
    </source>
</evidence>
<name>A0A1G8NJY3_9BACL</name>
<evidence type="ECO:0000256" key="7">
    <source>
        <dbReference type="ARBA" id="ARBA00023136"/>
    </source>
</evidence>
<protein>
    <recommendedName>
        <fullName evidence="8">Transport permease protein</fullName>
    </recommendedName>
</protein>
<dbReference type="AlphaFoldDB" id="A0A1G8NJY3"/>
<evidence type="ECO:0000313" key="10">
    <source>
        <dbReference type="EMBL" id="SDI80452.1"/>
    </source>
</evidence>
<sequence length="260" mass="31264">MVEKLKKTNKLIFELSKSDFKKRYLGSYLGVIWAFIQPLISLLLFWFVFQVGFRNTPIDDAPFILWLACAIIPWNFFADAVQTSTNSVLENNFLVKKVVFKLEILPVIKIYSALFVHLFFIVFLFAMFFIYDYGFSLYYLQIFYYLFASILLVLGISWITSSVVLFFKDTAQIVIMFVQFGFWLTPIFYSINTIPERFRFLLKINPMYYITDGYRRMFIYRQWFWQDMKLTVYFWTVTLILLVTGYFLYRKLKPHFADVM</sequence>
<dbReference type="InterPro" id="IPR047817">
    <property type="entry name" value="ABC2_TM_bact-type"/>
</dbReference>
<accession>A0A1G8NJY3</accession>
<feature type="transmembrane region" description="Helical" evidence="8">
    <location>
        <begin position="61"/>
        <end position="78"/>
    </location>
</feature>
<gene>
    <name evidence="10" type="ORF">SAMN05216192_108162</name>
</gene>
<dbReference type="STRING" id="1174501.SAMN05216192_108162"/>
<comment type="subcellular location">
    <subcellularLocation>
        <location evidence="1 8">Cell membrane</location>
        <topology evidence="1 8">Multi-pass membrane protein</topology>
    </subcellularLocation>
</comment>
<dbReference type="InterPro" id="IPR013525">
    <property type="entry name" value="ABC2_TM"/>
</dbReference>
<reference evidence="11" key="1">
    <citation type="submission" date="2016-10" db="EMBL/GenBank/DDBJ databases">
        <authorList>
            <person name="Varghese N."/>
            <person name="Submissions S."/>
        </authorList>
    </citation>
    <scope>NUCLEOTIDE SEQUENCE [LARGE SCALE GENOMIC DNA]</scope>
    <source>
        <strain evidence="11">CGMCC 1.11012</strain>
    </source>
</reference>
<dbReference type="PROSITE" id="PS51012">
    <property type="entry name" value="ABC_TM2"/>
    <property type="match status" value="1"/>
</dbReference>
<keyword evidence="7 8" id="KW-0472">Membrane</keyword>
<feature type="transmembrane region" description="Helical" evidence="8">
    <location>
        <begin position="110"/>
        <end position="130"/>
    </location>
</feature>
<dbReference type="Proteomes" id="UP000199050">
    <property type="component" value="Unassembled WGS sequence"/>
</dbReference>
<organism evidence="10 11">
    <name type="scientific">Paenibacillus typhae</name>
    <dbReference type="NCBI Taxonomy" id="1174501"/>
    <lineage>
        <taxon>Bacteria</taxon>
        <taxon>Bacillati</taxon>
        <taxon>Bacillota</taxon>
        <taxon>Bacilli</taxon>
        <taxon>Bacillales</taxon>
        <taxon>Paenibacillaceae</taxon>
        <taxon>Paenibacillus</taxon>
    </lineage>
</organism>
<feature type="transmembrane region" description="Helical" evidence="8">
    <location>
        <begin position="25"/>
        <end position="49"/>
    </location>
</feature>
<evidence type="ECO:0000256" key="8">
    <source>
        <dbReference type="RuleBase" id="RU361157"/>
    </source>
</evidence>
<dbReference type="EMBL" id="FNDX01000008">
    <property type="protein sequence ID" value="SDI80452.1"/>
    <property type="molecule type" value="Genomic_DNA"/>
</dbReference>
<dbReference type="GO" id="GO:0015920">
    <property type="term" value="P:lipopolysaccharide transport"/>
    <property type="evidence" value="ECO:0007669"/>
    <property type="project" value="TreeGrafter"/>
</dbReference>
<proteinExistence type="inferred from homology"/>
<dbReference type="Pfam" id="PF01061">
    <property type="entry name" value="ABC2_membrane"/>
    <property type="match status" value="1"/>
</dbReference>
<keyword evidence="11" id="KW-1185">Reference proteome</keyword>
<dbReference type="PANTHER" id="PTHR30413:SF10">
    <property type="entry name" value="CAPSULE POLYSACCHARIDE EXPORT INNER-MEMBRANE PROTEIN CTRC"/>
    <property type="match status" value="1"/>
</dbReference>
<feature type="transmembrane region" description="Helical" evidence="8">
    <location>
        <begin position="173"/>
        <end position="191"/>
    </location>
</feature>
<feature type="domain" description="ABC transmembrane type-2" evidence="9">
    <location>
        <begin position="29"/>
        <end position="252"/>
    </location>
</feature>
<evidence type="ECO:0000256" key="3">
    <source>
        <dbReference type="ARBA" id="ARBA00022448"/>
    </source>
</evidence>
<evidence type="ECO:0000256" key="4">
    <source>
        <dbReference type="ARBA" id="ARBA00022475"/>
    </source>
</evidence>
<evidence type="ECO:0000256" key="1">
    <source>
        <dbReference type="ARBA" id="ARBA00004651"/>
    </source>
</evidence>
<evidence type="ECO:0000256" key="5">
    <source>
        <dbReference type="ARBA" id="ARBA00022692"/>
    </source>
</evidence>
<evidence type="ECO:0000256" key="6">
    <source>
        <dbReference type="ARBA" id="ARBA00022989"/>
    </source>
</evidence>
<keyword evidence="5 8" id="KW-0812">Transmembrane</keyword>
<dbReference type="GO" id="GO:0140359">
    <property type="term" value="F:ABC-type transporter activity"/>
    <property type="evidence" value="ECO:0007669"/>
    <property type="project" value="InterPro"/>
</dbReference>
<keyword evidence="3 8" id="KW-0813">Transport</keyword>